<evidence type="ECO:0000256" key="3">
    <source>
        <dbReference type="ARBA" id="ARBA00022448"/>
    </source>
</evidence>
<evidence type="ECO:0000256" key="8">
    <source>
        <dbReference type="ARBA" id="ARBA00022801"/>
    </source>
</evidence>
<evidence type="ECO:0000256" key="5">
    <source>
        <dbReference type="ARBA" id="ARBA00022640"/>
    </source>
</evidence>
<dbReference type="CDD" id="cd00882">
    <property type="entry name" value="Ras_like_GTPase"/>
    <property type="match status" value="1"/>
</dbReference>
<evidence type="ECO:0000256" key="6">
    <source>
        <dbReference type="ARBA" id="ARBA00022692"/>
    </source>
</evidence>
<dbReference type="GO" id="GO:0015031">
    <property type="term" value="P:protein transport"/>
    <property type="evidence" value="ECO:0007669"/>
    <property type="project" value="UniProtKB-KW"/>
</dbReference>
<keyword evidence="11" id="KW-0653">Protein transport</keyword>
<dbReference type="OrthoDB" id="8954335at2759"/>
<keyword evidence="13" id="KW-0472">Membrane</keyword>
<dbReference type="AlphaFoldDB" id="A0A6A6R6Y3"/>
<protein>
    <submittedName>
        <fullName evidence="17">P-loop containing nucleoside triphosphate hydrolase protein</fullName>
    </submittedName>
</protein>
<dbReference type="GO" id="GO:0016787">
    <property type="term" value="F:hydrolase activity"/>
    <property type="evidence" value="ECO:0007669"/>
    <property type="project" value="UniProtKB-KW"/>
</dbReference>
<sequence length="509" mass="58330">MSSSEESILWNSKPESNSLRGGRAPGLNDVFIAVMGVTGSGKSSFISICSGKAVKVGHALGACTSVVDVYAYDMSPDRTVYLIDTPGFDDTNRSDTEVLREITSWLGEYYTNNILLNGIIYLHRITDIRMQGSARKNLIMFKQLCGDDALKKVILVTTMWDKIPSEQEGVAREKELIDTPEFWGWMLGKGSSCHRHNNTNPSATDIVHRLASHNAPVTTDLQRQMVDERRTLDQTSAGRALNGEMLKEKEKWDKERRDMEDNMKAAIQQQDHEAVEMMREERDRYTRMIKKVEDDTGALRSTMETLLVERDNRVARMEKQMKEQEAAHEVELRRIKDRQRRLEQEKTELENQARRKQEKEARREREREQEKESRSSNTGFDPRYSVSMRGEYFALISSSRWSSNIPIEKGERVKAISIGERQVWIAKYNSFWVQSVDFDVEYPYLGAKIDSHGLNNLELCALGPGQHFYTRWRDGCTRHWASRVVYAKTAKVEKDGSIVIAIAFGYGGS</sequence>
<dbReference type="InterPro" id="IPR045058">
    <property type="entry name" value="GIMA/IAN/Toc"/>
</dbReference>
<evidence type="ECO:0000256" key="1">
    <source>
        <dbReference type="ARBA" id="ARBA00001946"/>
    </source>
</evidence>
<keyword evidence="6" id="KW-0812">Transmembrane</keyword>
<dbReference type="Proteomes" id="UP000799750">
    <property type="component" value="Unassembled WGS sequence"/>
</dbReference>
<dbReference type="GO" id="GO:0005525">
    <property type="term" value="F:GTP binding"/>
    <property type="evidence" value="ECO:0007669"/>
    <property type="project" value="InterPro"/>
</dbReference>
<keyword evidence="5" id="KW-0934">Plastid</keyword>
<dbReference type="InterPro" id="IPR006073">
    <property type="entry name" value="GTP-bd"/>
</dbReference>
<evidence type="ECO:0000256" key="13">
    <source>
        <dbReference type="ARBA" id="ARBA00023136"/>
    </source>
</evidence>
<keyword evidence="10" id="KW-0460">Magnesium</keyword>
<keyword evidence="8 17" id="KW-0378">Hydrolase</keyword>
<evidence type="ECO:0000256" key="14">
    <source>
        <dbReference type="ARBA" id="ARBA00024013"/>
    </source>
</evidence>
<comment type="subcellular location">
    <subcellularLocation>
        <location evidence="2">Membrane</location>
        <topology evidence="2">Single-pass membrane protein</topology>
    </subcellularLocation>
    <subcellularLocation>
        <location evidence="14">Plastid</location>
        <location evidence="14">Chloroplast outer membrane</location>
    </subcellularLocation>
</comment>
<keyword evidence="7" id="KW-0479">Metal-binding</keyword>
<feature type="region of interest" description="Disordered" evidence="15">
    <location>
        <begin position="343"/>
        <end position="382"/>
    </location>
</feature>
<dbReference type="GO" id="GO:0046872">
    <property type="term" value="F:metal ion binding"/>
    <property type="evidence" value="ECO:0007669"/>
    <property type="project" value="UniProtKB-KW"/>
</dbReference>
<evidence type="ECO:0000256" key="15">
    <source>
        <dbReference type="SAM" id="MobiDB-lite"/>
    </source>
</evidence>
<feature type="compositionally biased region" description="Polar residues" evidence="15">
    <location>
        <begin position="1"/>
        <end position="19"/>
    </location>
</feature>
<dbReference type="InterPro" id="IPR027417">
    <property type="entry name" value="P-loop_NTPase"/>
</dbReference>
<keyword evidence="9" id="KW-1002">Plastid outer membrane</keyword>
<dbReference type="PANTHER" id="PTHR10903:SF135">
    <property type="entry name" value="TRANSLOCASE OF CHLOROPLAST 120, CHLOROPLASTIC-RELATED"/>
    <property type="match status" value="1"/>
</dbReference>
<dbReference type="Gene3D" id="3.40.50.300">
    <property type="entry name" value="P-loop containing nucleotide triphosphate hydrolases"/>
    <property type="match status" value="1"/>
</dbReference>
<accession>A0A6A6R6Y3</accession>
<proteinExistence type="predicted"/>
<keyword evidence="18" id="KW-1185">Reference proteome</keyword>
<evidence type="ECO:0000256" key="11">
    <source>
        <dbReference type="ARBA" id="ARBA00022927"/>
    </source>
</evidence>
<evidence type="ECO:0000256" key="9">
    <source>
        <dbReference type="ARBA" id="ARBA00022805"/>
    </source>
</evidence>
<feature type="region of interest" description="Disordered" evidence="15">
    <location>
        <begin position="1"/>
        <end position="21"/>
    </location>
</feature>
<feature type="compositionally biased region" description="Basic and acidic residues" evidence="15">
    <location>
        <begin position="343"/>
        <end position="374"/>
    </location>
</feature>
<evidence type="ECO:0000256" key="7">
    <source>
        <dbReference type="ARBA" id="ARBA00022723"/>
    </source>
</evidence>
<reference evidence="17" key="1">
    <citation type="journal article" date="2020" name="Stud. Mycol.">
        <title>101 Dothideomycetes genomes: a test case for predicting lifestyles and emergence of pathogens.</title>
        <authorList>
            <person name="Haridas S."/>
            <person name="Albert R."/>
            <person name="Binder M."/>
            <person name="Bloem J."/>
            <person name="Labutti K."/>
            <person name="Salamov A."/>
            <person name="Andreopoulos B."/>
            <person name="Baker S."/>
            <person name="Barry K."/>
            <person name="Bills G."/>
            <person name="Bluhm B."/>
            <person name="Cannon C."/>
            <person name="Castanera R."/>
            <person name="Culley D."/>
            <person name="Daum C."/>
            <person name="Ezra D."/>
            <person name="Gonzalez J."/>
            <person name="Henrissat B."/>
            <person name="Kuo A."/>
            <person name="Liang C."/>
            <person name="Lipzen A."/>
            <person name="Lutzoni F."/>
            <person name="Magnuson J."/>
            <person name="Mondo S."/>
            <person name="Nolan M."/>
            <person name="Ohm R."/>
            <person name="Pangilinan J."/>
            <person name="Park H.-J."/>
            <person name="Ramirez L."/>
            <person name="Alfaro M."/>
            <person name="Sun H."/>
            <person name="Tritt A."/>
            <person name="Yoshinaga Y."/>
            <person name="Zwiers L.-H."/>
            <person name="Turgeon B."/>
            <person name="Goodwin S."/>
            <person name="Spatafora J."/>
            <person name="Crous P."/>
            <person name="Grigoriev I."/>
        </authorList>
    </citation>
    <scope>NUCLEOTIDE SEQUENCE</scope>
    <source>
        <strain evidence="17">CBS 269.34</strain>
    </source>
</reference>
<evidence type="ECO:0000313" key="18">
    <source>
        <dbReference type="Proteomes" id="UP000799750"/>
    </source>
</evidence>
<evidence type="ECO:0000259" key="16">
    <source>
        <dbReference type="Pfam" id="PF01926"/>
    </source>
</evidence>
<evidence type="ECO:0000256" key="2">
    <source>
        <dbReference type="ARBA" id="ARBA00004167"/>
    </source>
</evidence>
<organism evidence="17 18">
    <name type="scientific">Lophium mytilinum</name>
    <dbReference type="NCBI Taxonomy" id="390894"/>
    <lineage>
        <taxon>Eukaryota</taxon>
        <taxon>Fungi</taxon>
        <taxon>Dikarya</taxon>
        <taxon>Ascomycota</taxon>
        <taxon>Pezizomycotina</taxon>
        <taxon>Dothideomycetes</taxon>
        <taxon>Pleosporomycetidae</taxon>
        <taxon>Mytilinidiales</taxon>
        <taxon>Mytilinidiaceae</taxon>
        <taxon>Lophium</taxon>
    </lineage>
</organism>
<evidence type="ECO:0000313" key="17">
    <source>
        <dbReference type="EMBL" id="KAF2499257.1"/>
    </source>
</evidence>
<comment type="cofactor">
    <cofactor evidence="1">
        <name>Mg(2+)</name>
        <dbReference type="ChEBI" id="CHEBI:18420"/>
    </cofactor>
</comment>
<dbReference type="SUPFAM" id="SSF52540">
    <property type="entry name" value="P-loop containing nucleoside triphosphate hydrolases"/>
    <property type="match status" value="1"/>
</dbReference>
<feature type="domain" description="G" evidence="16">
    <location>
        <begin position="32"/>
        <end position="97"/>
    </location>
</feature>
<evidence type="ECO:0000256" key="12">
    <source>
        <dbReference type="ARBA" id="ARBA00022989"/>
    </source>
</evidence>
<evidence type="ECO:0000256" key="4">
    <source>
        <dbReference type="ARBA" id="ARBA00022528"/>
    </source>
</evidence>
<keyword evidence="3" id="KW-0813">Transport</keyword>
<keyword evidence="4" id="KW-0150">Chloroplast</keyword>
<keyword evidence="12" id="KW-1133">Transmembrane helix</keyword>
<dbReference type="PANTHER" id="PTHR10903">
    <property type="entry name" value="GTPASE, IMAP FAMILY MEMBER-RELATED"/>
    <property type="match status" value="1"/>
</dbReference>
<dbReference type="EMBL" id="MU004184">
    <property type="protein sequence ID" value="KAF2499257.1"/>
    <property type="molecule type" value="Genomic_DNA"/>
</dbReference>
<name>A0A6A6R6Y3_9PEZI</name>
<dbReference type="GO" id="GO:0016020">
    <property type="term" value="C:membrane"/>
    <property type="evidence" value="ECO:0007669"/>
    <property type="project" value="UniProtKB-SubCell"/>
</dbReference>
<dbReference type="Pfam" id="PF01926">
    <property type="entry name" value="MMR_HSR1"/>
    <property type="match status" value="1"/>
</dbReference>
<evidence type="ECO:0000256" key="10">
    <source>
        <dbReference type="ARBA" id="ARBA00022842"/>
    </source>
</evidence>
<gene>
    <name evidence="17" type="ORF">BU16DRAFT_265420</name>
</gene>